<dbReference type="InterPro" id="IPR030987">
    <property type="entry name" value="AbiV"/>
</dbReference>
<dbReference type="AlphaFoldDB" id="A0A4R6WMT7"/>
<protein>
    <submittedName>
        <fullName evidence="1">AbiV family abortive infection protein</fullName>
    </submittedName>
</protein>
<dbReference type="RefSeq" id="WP_133614452.1">
    <property type="nucleotide sequence ID" value="NZ_SNYW01000011.1"/>
</dbReference>
<reference evidence="1 2" key="1">
    <citation type="submission" date="2019-03" db="EMBL/GenBank/DDBJ databases">
        <title>Genomic Encyclopedia of Type Strains, Phase III (KMG-III): the genomes of soil and plant-associated and newly described type strains.</title>
        <authorList>
            <person name="Whitman W."/>
        </authorList>
    </citation>
    <scope>NUCLEOTIDE SEQUENCE [LARGE SCALE GENOMIC DNA]</scope>
    <source>
        <strain evidence="1 2">CGMCC 1.7660</strain>
    </source>
</reference>
<organism evidence="1 2">
    <name type="scientific">Dongia mobilis</name>
    <dbReference type="NCBI Taxonomy" id="578943"/>
    <lineage>
        <taxon>Bacteria</taxon>
        <taxon>Pseudomonadati</taxon>
        <taxon>Pseudomonadota</taxon>
        <taxon>Alphaproteobacteria</taxon>
        <taxon>Rhodospirillales</taxon>
        <taxon>Dongiaceae</taxon>
        <taxon>Dongia</taxon>
    </lineage>
</organism>
<keyword evidence="2" id="KW-1185">Reference proteome</keyword>
<proteinExistence type="predicted"/>
<evidence type="ECO:0000313" key="1">
    <source>
        <dbReference type="EMBL" id="TDQ80459.1"/>
    </source>
</evidence>
<comment type="caution">
    <text evidence="1">The sequence shown here is derived from an EMBL/GenBank/DDBJ whole genome shotgun (WGS) entry which is preliminary data.</text>
</comment>
<name>A0A4R6WMT7_9PROT</name>
<evidence type="ECO:0000313" key="2">
    <source>
        <dbReference type="Proteomes" id="UP000295783"/>
    </source>
</evidence>
<gene>
    <name evidence="1" type="ORF">A8950_2989</name>
</gene>
<dbReference type="Proteomes" id="UP000295783">
    <property type="component" value="Unassembled WGS sequence"/>
</dbReference>
<dbReference type="EMBL" id="SNYW01000011">
    <property type="protein sequence ID" value="TDQ80459.1"/>
    <property type="molecule type" value="Genomic_DNA"/>
</dbReference>
<dbReference type="Pfam" id="PF18728">
    <property type="entry name" value="HEPN_AbiV"/>
    <property type="match status" value="1"/>
</dbReference>
<sequence>MVNITVHSIAAKECVDNALRLMNDAHFLCCNNRFASAYFLACIAAEELGKFLILAWQEYEANGRLEETLRSHNAKQEAFACLIFAELLFRSGLRAAQVSEAVTGDRFTEVLTDVNARLQTDPQIIEKWPTMLTDLLGSDPHASIIAMSFFGEWQHVKHGALYSDRDPIYDRLPSSAEQKDVMQMIEVIDRALRIVSTTPALAIGALAAKKIVNGPQMKPVIDVMRQIIKDQRNAKRQR</sequence>
<dbReference type="NCBIfam" id="TIGR04498">
    <property type="entry name" value="AbiV_defense"/>
    <property type="match status" value="1"/>
</dbReference>
<accession>A0A4R6WMT7</accession>